<keyword evidence="2" id="KW-1003">Cell membrane</keyword>
<organism evidence="11 12">
    <name type="scientific">Amycolatopsis camponoti</name>
    <dbReference type="NCBI Taxonomy" id="2606593"/>
    <lineage>
        <taxon>Bacteria</taxon>
        <taxon>Bacillati</taxon>
        <taxon>Actinomycetota</taxon>
        <taxon>Actinomycetes</taxon>
        <taxon>Pseudonocardiales</taxon>
        <taxon>Pseudonocardiaceae</taxon>
        <taxon>Amycolatopsis</taxon>
    </lineage>
</organism>
<protein>
    <recommendedName>
        <fullName evidence="10">Glycosyltransferase RgtA/B/C/D-like domain-containing protein</fullName>
    </recommendedName>
</protein>
<evidence type="ECO:0000256" key="6">
    <source>
        <dbReference type="ARBA" id="ARBA00022989"/>
    </source>
</evidence>
<evidence type="ECO:0000256" key="4">
    <source>
        <dbReference type="ARBA" id="ARBA00022679"/>
    </source>
</evidence>
<dbReference type="PANTHER" id="PTHR33908:SF11">
    <property type="entry name" value="MEMBRANE PROTEIN"/>
    <property type="match status" value="1"/>
</dbReference>
<sequence length="517" mass="55080">MGAGRQRAFRGSGWRSPRPGPEARWSALPRFAALPVGVVVIVQAVVLTVLSGRYGFHRDELYFVAAGKRPDWGYVDNPPITPWLARASTALFGETPMGLRVVATLLGMATVVVVALMAREFGGGRRAQLFTAVATALSTYVLAVTHMLATNTADTFLWSLVTFFGLRLLRTGDGRWWLAVGAAAGVGLANKWLVLLLLAGLGVGVAVAGPRRVFRTWWLAAGIGVAVVLAAPTVLWQASHGWPMLTVAGGISEDDGVENRVLFVPMQLVYLSPVLVPVWIAGLRRTLSDDRVRWARALTIAYPVVCVVLLALGGKPYYSVPLLLPQVALGAEPALAWLARVGTVARALTGVATAVCVAVSVLIGLPVLPATALGPVLAVNKEPGEQVGWPEFTDAVARAWASIPATERDTAVIVTSNYGEAGALEHYGPARGLPQPYSPHMSYADWGPPPDRLVGPVLLVGGHERDSPAAHLITGCRAVAKNRTVEGVDNDENGTLLSLCTLTEPWSTAWPKLRQFY</sequence>
<keyword evidence="5 9" id="KW-0812">Transmembrane</keyword>
<name>A0A6I8M6I0_9PSEU</name>
<feature type="transmembrane region" description="Helical" evidence="9">
    <location>
        <begin position="318"/>
        <end position="339"/>
    </location>
</feature>
<evidence type="ECO:0000313" key="11">
    <source>
        <dbReference type="EMBL" id="VVJ25038.1"/>
    </source>
</evidence>
<dbReference type="Pfam" id="PF13231">
    <property type="entry name" value="PMT_2"/>
    <property type="match status" value="1"/>
</dbReference>
<dbReference type="GO" id="GO:0009103">
    <property type="term" value="P:lipopolysaccharide biosynthetic process"/>
    <property type="evidence" value="ECO:0007669"/>
    <property type="project" value="UniProtKB-ARBA"/>
</dbReference>
<evidence type="ECO:0000256" key="5">
    <source>
        <dbReference type="ARBA" id="ARBA00022692"/>
    </source>
</evidence>
<evidence type="ECO:0000256" key="8">
    <source>
        <dbReference type="SAM" id="MobiDB-lite"/>
    </source>
</evidence>
<feature type="domain" description="Glycosyltransferase RgtA/B/C/D-like" evidence="10">
    <location>
        <begin position="76"/>
        <end position="236"/>
    </location>
</feature>
<keyword evidence="6 9" id="KW-1133">Transmembrane helix</keyword>
<feature type="transmembrane region" description="Helical" evidence="9">
    <location>
        <begin position="262"/>
        <end position="282"/>
    </location>
</feature>
<evidence type="ECO:0000256" key="2">
    <source>
        <dbReference type="ARBA" id="ARBA00022475"/>
    </source>
</evidence>
<keyword evidence="12" id="KW-1185">Reference proteome</keyword>
<feature type="transmembrane region" description="Helical" evidence="9">
    <location>
        <begin position="216"/>
        <end position="236"/>
    </location>
</feature>
<feature type="transmembrane region" description="Helical" evidence="9">
    <location>
        <begin position="294"/>
        <end position="312"/>
    </location>
</feature>
<reference evidence="11 12" key="1">
    <citation type="submission" date="2019-09" db="EMBL/GenBank/DDBJ databases">
        <authorList>
            <person name="Leyn A S."/>
        </authorList>
    </citation>
    <scope>NUCLEOTIDE SEQUENCE [LARGE SCALE GENOMIC DNA]</scope>
    <source>
        <strain evidence="11">AA231_1</strain>
    </source>
</reference>
<proteinExistence type="predicted"/>
<dbReference type="AlphaFoldDB" id="A0A6I8M6I0"/>
<keyword evidence="7 9" id="KW-0472">Membrane</keyword>
<evidence type="ECO:0000256" key="7">
    <source>
        <dbReference type="ARBA" id="ARBA00023136"/>
    </source>
</evidence>
<dbReference type="InterPro" id="IPR050297">
    <property type="entry name" value="LipidA_mod_glycosyltrf_83"/>
</dbReference>
<evidence type="ECO:0000256" key="1">
    <source>
        <dbReference type="ARBA" id="ARBA00004651"/>
    </source>
</evidence>
<dbReference type="PANTHER" id="PTHR33908">
    <property type="entry name" value="MANNOSYLTRANSFERASE YKCB-RELATED"/>
    <property type="match status" value="1"/>
</dbReference>
<comment type="subcellular location">
    <subcellularLocation>
        <location evidence="1">Cell membrane</location>
        <topology evidence="1">Multi-pass membrane protein</topology>
    </subcellularLocation>
</comment>
<evidence type="ECO:0000256" key="9">
    <source>
        <dbReference type="SAM" id="Phobius"/>
    </source>
</evidence>
<evidence type="ECO:0000256" key="3">
    <source>
        <dbReference type="ARBA" id="ARBA00022676"/>
    </source>
</evidence>
<feature type="region of interest" description="Disordered" evidence="8">
    <location>
        <begin position="1"/>
        <end position="20"/>
    </location>
</feature>
<feature type="transmembrane region" description="Helical" evidence="9">
    <location>
        <begin position="351"/>
        <end position="373"/>
    </location>
</feature>
<dbReference type="InterPro" id="IPR038731">
    <property type="entry name" value="RgtA/B/C-like"/>
</dbReference>
<keyword evidence="3" id="KW-0328">Glycosyltransferase</keyword>
<feature type="transmembrane region" description="Helical" evidence="9">
    <location>
        <begin position="176"/>
        <end position="209"/>
    </location>
</feature>
<evidence type="ECO:0000259" key="10">
    <source>
        <dbReference type="Pfam" id="PF13231"/>
    </source>
</evidence>
<feature type="transmembrane region" description="Helical" evidence="9">
    <location>
        <begin position="31"/>
        <end position="50"/>
    </location>
</feature>
<gene>
    <name evidence="11" type="ORF">AA23TX_09791</name>
</gene>
<keyword evidence="4" id="KW-0808">Transferase</keyword>
<dbReference type="EMBL" id="CABVGP010000004">
    <property type="protein sequence ID" value="VVJ25038.1"/>
    <property type="molecule type" value="Genomic_DNA"/>
</dbReference>
<dbReference type="RefSeq" id="WP_155549684.1">
    <property type="nucleotide sequence ID" value="NZ_CABVGP010000004.1"/>
</dbReference>
<dbReference type="Proteomes" id="UP000399805">
    <property type="component" value="Unassembled WGS sequence"/>
</dbReference>
<dbReference type="GO" id="GO:0005886">
    <property type="term" value="C:plasma membrane"/>
    <property type="evidence" value="ECO:0007669"/>
    <property type="project" value="UniProtKB-SubCell"/>
</dbReference>
<dbReference type="GO" id="GO:0016763">
    <property type="term" value="F:pentosyltransferase activity"/>
    <property type="evidence" value="ECO:0007669"/>
    <property type="project" value="TreeGrafter"/>
</dbReference>
<evidence type="ECO:0000313" key="12">
    <source>
        <dbReference type="Proteomes" id="UP000399805"/>
    </source>
</evidence>
<feature type="transmembrane region" description="Helical" evidence="9">
    <location>
        <begin position="97"/>
        <end position="117"/>
    </location>
</feature>
<feature type="transmembrane region" description="Helical" evidence="9">
    <location>
        <begin position="129"/>
        <end position="149"/>
    </location>
</feature>
<accession>A0A6I8M6I0</accession>